<dbReference type="AlphaFoldDB" id="A0A433JL50"/>
<organism evidence="1 2">
    <name type="scientific">Legionella septentrionalis</name>
    <dbReference type="NCBI Taxonomy" id="2498109"/>
    <lineage>
        <taxon>Bacteria</taxon>
        <taxon>Pseudomonadati</taxon>
        <taxon>Pseudomonadota</taxon>
        <taxon>Gammaproteobacteria</taxon>
        <taxon>Legionellales</taxon>
        <taxon>Legionellaceae</taxon>
        <taxon>Legionella</taxon>
    </lineage>
</organism>
<comment type="caution">
    <text evidence="1">The sequence shown here is derived from an EMBL/GenBank/DDBJ whole genome shotgun (WGS) entry which is preliminary data.</text>
</comment>
<dbReference type="Gene3D" id="3.40.30.10">
    <property type="entry name" value="Glutaredoxin"/>
    <property type="match status" value="1"/>
</dbReference>
<gene>
    <name evidence="1" type="ORF">EKM59_02490</name>
</gene>
<dbReference type="EMBL" id="RZGR01000005">
    <property type="protein sequence ID" value="RUQ90030.1"/>
    <property type="molecule type" value="Genomic_DNA"/>
</dbReference>
<sequence length="110" mass="12144">MSFYAKHIFICTNQKAPGKKCCANAGAEHYFDYLKDKLKDLDLFGPGKVRVSQSGCLGRCSLGPCIVIYPEGVWYTYASSDDIDEIISSQLINGEVVQRLLIDSDFPAQG</sequence>
<dbReference type="CDD" id="cd02980">
    <property type="entry name" value="TRX_Fd_family"/>
    <property type="match status" value="1"/>
</dbReference>
<dbReference type="InterPro" id="IPR036249">
    <property type="entry name" value="Thioredoxin-like_sf"/>
</dbReference>
<evidence type="ECO:0000313" key="1">
    <source>
        <dbReference type="EMBL" id="RUQ90030.1"/>
    </source>
</evidence>
<proteinExistence type="predicted"/>
<name>A0A433JL50_9GAMM</name>
<evidence type="ECO:0000313" key="2">
    <source>
        <dbReference type="Proteomes" id="UP000288012"/>
    </source>
</evidence>
<dbReference type="Proteomes" id="UP000288012">
    <property type="component" value="Unassembled WGS sequence"/>
</dbReference>
<protein>
    <submittedName>
        <fullName evidence="1">(2Fe-2S) ferredoxin domain-containing protein</fullName>
    </submittedName>
</protein>
<dbReference type="SUPFAM" id="SSF52833">
    <property type="entry name" value="Thioredoxin-like"/>
    <property type="match status" value="1"/>
</dbReference>
<keyword evidence="2" id="KW-1185">Reference proteome</keyword>
<dbReference type="OrthoDB" id="9800597at2"/>
<reference evidence="1 2" key="1">
    <citation type="submission" date="2018-12" db="EMBL/GenBank/DDBJ databases">
        <title>Legionella sp,whole genome shotgun sequence.</title>
        <authorList>
            <person name="Wu H."/>
        </authorList>
    </citation>
    <scope>NUCLEOTIDE SEQUENCE [LARGE SCALE GENOMIC DNA]</scope>
    <source>
        <strain evidence="2">km714</strain>
    </source>
</reference>
<accession>A0A433JL50</accession>